<accession>A0ABU4JJK5</accession>
<dbReference type="InterPro" id="IPR036102">
    <property type="entry name" value="OsmC/Ohrsf"/>
</dbReference>
<dbReference type="Proteomes" id="UP001204439">
    <property type="component" value="Unassembled WGS sequence"/>
</dbReference>
<dbReference type="InterPro" id="IPR015946">
    <property type="entry name" value="KH_dom-like_a/b"/>
</dbReference>
<dbReference type="PANTHER" id="PTHR42830:SF2">
    <property type="entry name" value="OSMC_OHR FAMILY PROTEIN"/>
    <property type="match status" value="1"/>
</dbReference>
<reference evidence="1 2" key="1">
    <citation type="submission" date="2023-11" db="EMBL/GenBank/DDBJ databases">
        <title>First isolation, identification, and characterization of non-pathogenic Epilithonimonas ginsengisoli isolated from diseased farmed rainbow trout (Oncorhynchus mykiss) in Chile.</title>
        <authorList>
            <person name="Miranda C.D."/>
            <person name="Irgang R."/>
            <person name="Concha C."/>
            <person name="Rojas R."/>
            <person name="Avendano R."/>
        </authorList>
    </citation>
    <scope>NUCLEOTIDE SEQUENCE [LARGE SCALE GENOMIC DNA]</scope>
    <source>
        <strain evidence="1 2">FP99</strain>
    </source>
</reference>
<protein>
    <submittedName>
        <fullName evidence="1">OsmC family protein</fullName>
    </submittedName>
</protein>
<evidence type="ECO:0000313" key="1">
    <source>
        <dbReference type="EMBL" id="MDW8549847.1"/>
    </source>
</evidence>
<dbReference type="Pfam" id="PF02566">
    <property type="entry name" value="OsmC"/>
    <property type="match status" value="1"/>
</dbReference>
<dbReference type="InterPro" id="IPR052707">
    <property type="entry name" value="OsmC_Ohr_Peroxiredoxin"/>
</dbReference>
<dbReference type="Gene3D" id="3.30.300.20">
    <property type="match status" value="1"/>
</dbReference>
<gene>
    <name evidence="1" type="ORF">NG800_013055</name>
</gene>
<dbReference type="InterPro" id="IPR003718">
    <property type="entry name" value="OsmC/Ohr_fam"/>
</dbReference>
<organism evidence="1 2">
    <name type="scientific">Epilithonimonas ginsengisoli</name>
    <dbReference type="NCBI Taxonomy" id="1245592"/>
    <lineage>
        <taxon>Bacteria</taxon>
        <taxon>Pseudomonadati</taxon>
        <taxon>Bacteroidota</taxon>
        <taxon>Flavobacteriia</taxon>
        <taxon>Flavobacteriales</taxon>
        <taxon>Weeksellaceae</taxon>
        <taxon>Chryseobacterium group</taxon>
        <taxon>Epilithonimonas</taxon>
    </lineage>
</organism>
<sequence length="144" mass="16295">MEAHYYNVDISWKNDRKGEMSSPELLQNVEIATPPQFPKGIEGIWSPEHLFTAAVSSCLMTTFLAIAENSILEFENFECKSKGKLEQVEGKFLMTEVILELVVTIKNESDREKAEKVLQKSEANCLISNSVKSKITMIPQIKLK</sequence>
<keyword evidence="2" id="KW-1185">Reference proteome</keyword>
<name>A0ABU4JJK5_9FLAO</name>
<dbReference type="SUPFAM" id="SSF82784">
    <property type="entry name" value="OsmC-like"/>
    <property type="match status" value="1"/>
</dbReference>
<dbReference type="PANTHER" id="PTHR42830">
    <property type="entry name" value="OSMOTICALLY INDUCIBLE FAMILY PROTEIN"/>
    <property type="match status" value="1"/>
</dbReference>
<proteinExistence type="predicted"/>
<comment type="caution">
    <text evidence="1">The sequence shown here is derived from an EMBL/GenBank/DDBJ whole genome shotgun (WGS) entry which is preliminary data.</text>
</comment>
<dbReference type="EMBL" id="JAMXLT020000023">
    <property type="protein sequence ID" value="MDW8549847.1"/>
    <property type="molecule type" value="Genomic_DNA"/>
</dbReference>
<dbReference type="RefSeq" id="WP_063969489.1">
    <property type="nucleotide sequence ID" value="NZ_JAMXLT020000023.1"/>
</dbReference>
<evidence type="ECO:0000313" key="2">
    <source>
        <dbReference type="Proteomes" id="UP001204439"/>
    </source>
</evidence>